<comment type="caution">
    <text evidence="1">The sequence shown here is derived from an EMBL/GenBank/DDBJ whole genome shotgun (WGS) entry which is preliminary data.</text>
</comment>
<evidence type="ECO:0000313" key="2">
    <source>
        <dbReference type="Proteomes" id="UP001232148"/>
    </source>
</evidence>
<accession>A0AAD9HRJ3</accession>
<sequence length="157" mass="17249">MCLACTPCPGTHYPPVRIPTLPRIVIPQPRETADPATLRTVPKAPLPGWPPRLPTYASGMCESTQRAALPILALSAVLSLSLSLSLSRNTLHNHRTVSHLCMRRANRTRWSGERWAGHSFYLVAESTPAIVSLDELLVVISLVNDDPPLLSSSLWQK</sequence>
<dbReference type="Proteomes" id="UP001232148">
    <property type="component" value="Unassembled WGS sequence"/>
</dbReference>
<reference evidence="1" key="1">
    <citation type="submission" date="2021-06" db="EMBL/GenBank/DDBJ databases">
        <title>Comparative genomics, transcriptomics and evolutionary studies reveal genomic signatures of adaptation to plant cell wall in hemibiotrophic fungi.</title>
        <authorList>
            <consortium name="DOE Joint Genome Institute"/>
            <person name="Baroncelli R."/>
            <person name="Diaz J.F."/>
            <person name="Benocci T."/>
            <person name="Peng M."/>
            <person name="Battaglia E."/>
            <person name="Haridas S."/>
            <person name="Andreopoulos W."/>
            <person name="Labutti K."/>
            <person name="Pangilinan J."/>
            <person name="Floch G.L."/>
            <person name="Makela M.R."/>
            <person name="Henrissat B."/>
            <person name="Grigoriev I.V."/>
            <person name="Crouch J.A."/>
            <person name="De Vries R.P."/>
            <person name="Sukno S.A."/>
            <person name="Thon M.R."/>
        </authorList>
    </citation>
    <scope>NUCLEOTIDE SEQUENCE</scope>
    <source>
        <strain evidence="1">MAFF235873</strain>
    </source>
</reference>
<dbReference type="EMBL" id="MU842828">
    <property type="protein sequence ID" value="KAK2032664.1"/>
    <property type="molecule type" value="Genomic_DNA"/>
</dbReference>
<dbReference type="AlphaFoldDB" id="A0AAD9HRJ3"/>
<proteinExistence type="predicted"/>
<organism evidence="1 2">
    <name type="scientific">Colletotrichum zoysiae</name>
    <dbReference type="NCBI Taxonomy" id="1216348"/>
    <lineage>
        <taxon>Eukaryota</taxon>
        <taxon>Fungi</taxon>
        <taxon>Dikarya</taxon>
        <taxon>Ascomycota</taxon>
        <taxon>Pezizomycotina</taxon>
        <taxon>Sordariomycetes</taxon>
        <taxon>Hypocreomycetidae</taxon>
        <taxon>Glomerellales</taxon>
        <taxon>Glomerellaceae</taxon>
        <taxon>Colletotrichum</taxon>
        <taxon>Colletotrichum graminicola species complex</taxon>
    </lineage>
</organism>
<protein>
    <submittedName>
        <fullName evidence="1">Uncharacterized protein</fullName>
    </submittedName>
</protein>
<evidence type="ECO:0000313" key="1">
    <source>
        <dbReference type="EMBL" id="KAK2032664.1"/>
    </source>
</evidence>
<name>A0AAD9HRJ3_9PEZI</name>
<gene>
    <name evidence="1" type="ORF">LX32DRAFT_166797</name>
</gene>
<keyword evidence="2" id="KW-1185">Reference proteome</keyword>